<dbReference type="GO" id="GO:0046872">
    <property type="term" value="F:metal ion binding"/>
    <property type="evidence" value="ECO:0007669"/>
    <property type="project" value="UniProtKB-KW"/>
</dbReference>
<dbReference type="InterPro" id="IPR058240">
    <property type="entry name" value="rSAM_sf"/>
</dbReference>
<organism evidence="9">
    <name type="scientific">uncultured Caudovirales phage</name>
    <dbReference type="NCBI Taxonomy" id="2100421"/>
    <lineage>
        <taxon>Viruses</taxon>
        <taxon>Duplodnaviria</taxon>
        <taxon>Heunggongvirae</taxon>
        <taxon>Uroviricota</taxon>
        <taxon>Caudoviricetes</taxon>
        <taxon>Peduoviridae</taxon>
        <taxon>Maltschvirus</taxon>
        <taxon>Maltschvirus maltsch</taxon>
    </lineage>
</organism>
<comment type="similarity">
    <text evidence="7">Belongs to the radical SAM superfamily. Anaerobic sulfatase-maturating enzyme family.</text>
</comment>
<dbReference type="NCBIfam" id="NF033640">
    <property type="entry name" value="N_Twi_rSAM"/>
    <property type="match status" value="1"/>
</dbReference>
<keyword evidence="6" id="KW-0411">Iron-sulfur</keyword>
<dbReference type="GO" id="GO:0016491">
    <property type="term" value="F:oxidoreductase activity"/>
    <property type="evidence" value="ECO:0007669"/>
    <property type="project" value="InterPro"/>
</dbReference>
<evidence type="ECO:0000256" key="3">
    <source>
        <dbReference type="ARBA" id="ARBA00022691"/>
    </source>
</evidence>
<name>A0A6J7WVC9_9CAUD</name>
<sequence>MCVGVDGKWKVCCKSMDSYRPSVETTTFEEYRSSPQYQQIVETMKTKWHPSCMNCKQMEDTGIRQSLRMYANKTYSSDPGIESIEFSLSNDCNFRCRMCGPKFSNKWIDLIQDYPNLIKTQKHDKFDIFDIQEINVNVEDVLEGVDLSKIKTIKYLGGEPFISPKITRLFQYLEEKGVIGNIEFVVNTNCTFFPEKLVPYLLKFKNLIICLSIDGYGELNDYIRDGKIRWKTVEEVTGEWAKFSWNSNTNLIITPTVQAYNIHDVYNIKKFAKKYDIKFKTQNLVRPRYLSLNALPPEYLESVKNAENFEDIESAKFNPTFWKDFKEFTLDIDIAMEKSIKDYIPELYKYF</sequence>
<evidence type="ECO:0000256" key="6">
    <source>
        <dbReference type="ARBA" id="ARBA00023014"/>
    </source>
</evidence>
<dbReference type="PROSITE" id="PS01305">
    <property type="entry name" value="MOAA_NIFB_PQQE"/>
    <property type="match status" value="1"/>
</dbReference>
<comment type="cofactor">
    <cofactor evidence="1">
        <name>[4Fe-4S] cluster</name>
        <dbReference type="ChEBI" id="CHEBI:49883"/>
    </cofactor>
</comment>
<dbReference type="SUPFAM" id="SSF102114">
    <property type="entry name" value="Radical SAM enzymes"/>
    <property type="match status" value="1"/>
</dbReference>
<dbReference type="InterPro" id="IPR023867">
    <property type="entry name" value="Sulphatase_maturase_rSAM"/>
</dbReference>
<reference evidence="9" key="1">
    <citation type="submission" date="2020-05" db="EMBL/GenBank/DDBJ databases">
        <authorList>
            <person name="Chiriac C."/>
            <person name="Salcher M."/>
            <person name="Ghai R."/>
            <person name="Kavagutti S V."/>
        </authorList>
    </citation>
    <scope>NUCLEOTIDE SEQUENCE</scope>
</reference>
<dbReference type="InterPro" id="IPR007197">
    <property type="entry name" value="rSAM"/>
</dbReference>
<dbReference type="SFLD" id="SFLDG01067">
    <property type="entry name" value="SPASM/twitch_domain_containing"/>
    <property type="match status" value="1"/>
</dbReference>
<dbReference type="PANTHER" id="PTHR43273:SF3">
    <property type="entry name" value="ANAEROBIC SULFATASE-MATURATING ENZYME HOMOLOG ASLB-RELATED"/>
    <property type="match status" value="1"/>
</dbReference>
<dbReference type="EMBL" id="LR798288">
    <property type="protein sequence ID" value="CAB5220785.1"/>
    <property type="molecule type" value="Genomic_DNA"/>
</dbReference>
<evidence type="ECO:0000256" key="1">
    <source>
        <dbReference type="ARBA" id="ARBA00001966"/>
    </source>
</evidence>
<dbReference type="Pfam" id="PF04055">
    <property type="entry name" value="Radical_SAM"/>
    <property type="match status" value="1"/>
</dbReference>
<evidence type="ECO:0000313" key="9">
    <source>
        <dbReference type="EMBL" id="CAB5220785.1"/>
    </source>
</evidence>
<keyword evidence="4" id="KW-0479">Metal-binding</keyword>
<dbReference type="SFLD" id="SFLDS00029">
    <property type="entry name" value="Radical_SAM"/>
    <property type="match status" value="1"/>
</dbReference>
<evidence type="ECO:0000256" key="4">
    <source>
        <dbReference type="ARBA" id="ARBA00022723"/>
    </source>
</evidence>
<dbReference type="InterPro" id="IPR013785">
    <property type="entry name" value="Aldolase_TIM"/>
</dbReference>
<keyword evidence="5" id="KW-0408">Iron</keyword>
<proteinExistence type="inferred from homology"/>
<keyword evidence="3" id="KW-0949">S-adenosyl-L-methionine</keyword>
<evidence type="ECO:0000256" key="7">
    <source>
        <dbReference type="ARBA" id="ARBA00023601"/>
    </source>
</evidence>
<evidence type="ECO:0000259" key="8">
    <source>
        <dbReference type="Pfam" id="PF04055"/>
    </source>
</evidence>
<dbReference type="CDD" id="cd01335">
    <property type="entry name" value="Radical_SAM"/>
    <property type="match status" value="1"/>
</dbReference>
<dbReference type="InterPro" id="IPR000385">
    <property type="entry name" value="MoaA_NifB_PqqE_Fe-S-bd_CS"/>
</dbReference>
<accession>A0A6J7WVC9</accession>
<feature type="domain" description="Radical SAM core" evidence="8">
    <location>
        <begin position="88"/>
        <end position="256"/>
    </location>
</feature>
<dbReference type="Gene3D" id="3.20.20.70">
    <property type="entry name" value="Aldolase class I"/>
    <property type="match status" value="1"/>
</dbReference>
<keyword evidence="2" id="KW-0004">4Fe-4S</keyword>
<gene>
    <name evidence="9" type="ORF">UFOVP247_37</name>
</gene>
<dbReference type="PANTHER" id="PTHR43273">
    <property type="entry name" value="ANAEROBIC SULFATASE-MATURATING ENZYME HOMOLOG ASLB-RELATED"/>
    <property type="match status" value="1"/>
</dbReference>
<dbReference type="GO" id="GO:0051539">
    <property type="term" value="F:4 iron, 4 sulfur cluster binding"/>
    <property type="evidence" value="ECO:0007669"/>
    <property type="project" value="UniProtKB-KW"/>
</dbReference>
<evidence type="ECO:0000256" key="2">
    <source>
        <dbReference type="ARBA" id="ARBA00022485"/>
    </source>
</evidence>
<evidence type="ECO:0000256" key="5">
    <source>
        <dbReference type="ARBA" id="ARBA00023004"/>
    </source>
</evidence>
<protein>
    <submittedName>
        <fullName evidence="9">AslB Arylsulfatase regulator (Fe-S oxidoreductase)</fullName>
    </submittedName>
</protein>